<accession>A0A3S9P0I2</accession>
<name>A0A3S9P0I2_9BACT</name>
<proteinExistence type="predicted"/>
<dbReference type="RefSeq" id="WP_126612444.1">
    <property type="nucleotide sequence ID" value="NZ_CP034562.1"/>
</dbReference>
<evidence type="ECO:0000313" key="2">
    <source>
        <dbReference type="Proteomes" id="UP000267268"/>
    </source>
</evidence>
<dbReference type="AlphaFoldDB" id="A0A3S9P0I2"/>
<protein>
    <submittedName>
        <fullName evidence="1">Uncharacterized protein</fullName>
    </submittedName>
</protein>
<dbReference type="Proteomes" id="UP000267268">
    <property type="component" value="Chromosome 1"/>
</dbReference>
<gene>
    <name evidence="1" type="ORF">EI427_05425</name>
</gene>
<dbReference type="EMBL" id="CP034562">
    <property type="protein sequence ID" value="AZQ61691.1"/>
    <property type="molecule type" value="Genomic_DNA"/>
</dbReference>
<sequence>MKHLILKKEIQLGYFSVVPEATKMTLSLHDIIGYMNFPANDFAKKVLENIINAHKDEPVNTTQLLVENHFDTRYSVDELLKLIGYQIKTKKTEELNYLSEIQNHWNNLIGKIEEDLMQVRYSLLNHAIRTNPTQLYQ</sequence>
<reference evidence="1 2" key="1">
    <citation type="submission" date="2018-12" db="EMBL/GenBank/DDBJ databases">
        <title>Flammeovirga pectinis sp. nov., isolated from the gut of the Korean scallop, Patinopecten yessoensis.</title>
        <authorList>
            <person name="Bae J.-W."/>
            <person name="Jeong Y.-S."/>
            <person name="Kang W."/>
        </authorList>
    </citation>
    <scope>NUCLEOTIDE SEQUENCE [LARGE SCALE GENOMIC DNA]</scope>
    <source>
        <strain evidence="1 2">L12M1</strain>
    </source>
</reference>
<evidence type="ECO:0000313" key="1">
    <source>
        <dbReference type="EMBL" id="AZQ61691.1"/>
    </source>
</evidence>
<keyword evidence="2" id="KW-1185">Reference proteome</keyword>
<organism evidence="1 2">
    <name type="scientific">Flammeovirga pectinis</name>
    <dbReference type="NCBI Taxonomy" id="2494373"/>
    <lineage>
        <taxon>Bacteria</taxon>
        <taxon>Pseudomonadati</taxon>
        <taxon>Bacteroidota</taxon>
        <taxon>Cytophagia</taxon>
        <taxon>Cytophagales</taxon>
        <taxon>Flammeovirgaceae</taxon>
        <taxon>Flammeovirga</taxon>
    </lineage>
</organism>
<dbReference type="OrthoDB" id="979789at2"/>
<dbReference type="KEGG" id="fll:EI427_05425"/>